<dbReference type="KEGG" id="maqe:RJ40_09940"/>
<proteinExistence type="predicted"/>
<dbReference type="AlphaFoldDB" id="A0A8A3SAV6"/>
<evidence type="ECO:0000313" key="1">
    <source>
        <dbReference type="EMBL" id="QSZ68426.1"/>
    </source>
</evidence>
<keyword evidence="2" id="KW-1185">Reference proteome</keyword>
<dbReference type="SUPFAM" id="SSF56420">
    <property type="entry name" value="Peptide deformylase"/>
    <property type="match status" value="1"/>
</dbReference>
<dbReference type="InterPro" id="IPR036821">
    <property type="entry name" value="Peptide_deformylase_sf"/>
</dbReference>
<protein>
    <submittedName>
        <fullName evidence="1">Uncharacterized protein</fullName>
    </submittedName>
</protein>
<accession>A0A8A3SAV6</accession>
<dbReference type="EMBL" id="CP036172">
    <property type="protein sequence ID" value="QSZ68426.1"/>
    <property type="molecule type" value="Genomic_DNA"/>
</dbReference>
<organism evidence="1 2">
    <name type="scientific">Methanofollis aquaemaris</name>
    <dbReference type="NCBI Taxonomy" id="126734"/>
    <lineage>
        <taxon>Archaea</taxon>
        <taxon>Methanobacteriati</taxon>
        <taxon>Methanobacteriota</taxon>
        <taxon>Stenosarchaea group</taxon>
        <taxon>Methanomicrobia</taxon>
        <taxon>Methanomicrobiales</taxon>
        <taxon>Methanomicrobiaceae</taxon>
        <taxon>Methanofollis</taxon>
    </lineage>
</organism>
<sequence length="174" mass="19771">MEGSDDETRRVLAFLGAERRLAGRFSLPAEAFLPVFFSLRFGGAWSYATEGFRAVSVVKKTTVYEDEGRGTTIEEVYLLVDPVVLSEEGAVARLEKCGEEPERLLVVRPSRVRLKFRRGVRVRVDPARREISAEEVAGNVLVFEGSAAFTFAHEMEHLEEREVSGRRLWEFRFV</sequence>
<gene>
    <name evidence="1" type="ORF">RJ40_09940</name>
</gene>
<reference evidence="1" key="2">
    <citation type="submission" date="2019-02" db="EMBL/GenBank/DDBJ databases">
        <authorList>
            <person name="Chen S.-C."/>
            <person name="Chien H.-H."/>
            <person name="Lai M.-C."/>
        </authorList>
    </citation>
    <scope>NUCLEOTIDE SEQUENCE</scope>
    <source>
        <strain evidence="1">N2F9704</strain>
    </source>
</reference>
<name>A0A8A3SAV6_9EURY</name>
<dbReference type="Proteomes" id="UP001042704">
    <property type="component" value="Chromosome"/>
</dbReference>
<evidence type="ECO:0000313" key="2">
    <source>
        <dbReference type="Proteomes" id="UP001042704"/>
    </source>
</evidence>
<reference evidence="1" key="1">
    <citation type="journal article" date="2001" name="Int. J. Syst. Evol. Microbiol.">
        <title>Methanofollis aquaemaris sp. nov., a methanogen isolated from an aquaculture fish pond.</title>
        <authorList>
            <person name="Lai M.C."/>
            <person name="Chen S.C."/>
        </authorList>
    </citation>
    <scope>NUCLEOTIDE SEQUENCE</scope>
    <source>
        <strain evidence="1">N2F9704</strain>
    </source>
</reference>